<evidence type="ECO:0000256" key="1">
    <source>
        <dbReference type="SAM" id="MobiDB-lite"/>
    </source>
</evidence>
<dbReference type="EMBL" id="LSRL02000133">
    <property type="protein sequence ID" value="TDG43787.1"/>
    <property type="molecule type" value="Genomic_DNA"/>
</dbReference>
<evidence type="ECO:0000313" key="2">
    <source>
        <dbReference type="EMBL" id="TDG43787.1"/>
    </source>
</evidence>
<reference evidence="2 3" key="1">
    <citation type="journal article" date="2019" name="J. Hered.">
        <title>An Improved Genome Assembly for Drosophila navojoa, the Basal Species in the mojavensis Cluster.</title>
        <authorList>
            <person name="Vanderlinde T."/>
            <person name="Dupim E.G."/>
            <person name="Nazario-Yepiz N.O."/>
            <person name="Carvalho A.B."/>
        </authorList>
    </citation>
    <scope>NUCLEOTIDE SEQUENCE [LARGE SCALE GENOMIC DNA]</scope>
    <source>
        <strain evidence="2">Navoj_Jal97</strain>
        <tissue evidence="2">Whole organism</tissue>
    </source>
</reference>
<organism evidence="2 3">
    <name type="scientific">Drosophila navojoa</name>
    <name type="common">Fruit fly</name>
    <dbReference type="NCBI Taxonomy" id="7232"/>
    <lineage>
        <taxon>Eukaryota</taxon>
        <taxon>Metazoa</taxon>
        <taxon>Ecdysozoa</taxon>
        <taxon>Arthropoda</taxon>
        <taxon>Hexapoda</taxon>
        <taxon>Insecta</taxon>
        <taxon>Pterygota</taxon>
        <taxon>Neoptera</taxon>
        <taxon>Endopterygota</taxon>
        <taxon>Diptera</taxon>
        <taxon>Brachycera</taxon>
        <taxon>Muscomorpha</taxon>
        <taxon>Ephydroidea</taxon>
        <taxon>Drosophilidae</taxon>
        <taxon>Drosophila</taxon>
    </lineage>
</organism>
<protein>
    <submittedName>
        <fullName evidence="2">Uncharacterized protein</fullName>
    </submittedName>
</protein>
<comment type="caution">
    <text evidence="2">The sequence shown here is derived from an EMBL/GenBank/DDBJ whole genome shotgun (WGS) entry which is preliminary data.</text>
</comment>
<sequence>MGIAKTSNSNSNNTSQGTSFNGSPCSFCSFCLSLADPPACRAYCVSQSAKRGQQQQQQLLLLLLLLPT</sequence>
<dbReference type="Proteomes" id="UP000295192">
    <property type="component" value="Unassembled WGS sequence"/>
</dbReference>
<keyword evidence="3" id="KW-1185">Reference proteome</keyword>
<feature type="region of interest" description="Disordered" evidence="1">
    <location>
        <begin position="1"/>
        <end position="22"/>
    </location>
</feature>
<proteinExistence type="predicted"/>
<accession>A0A484B4H9</accession>
<gene>
    <name evidence="2" type="ORF">AWZ03_009797</name>
</gene>
<dbReference type="AlphaFoldDB" id="A0A484B4H9"/>
<evidence type="ECO:0000313" key="3">
    <source>
        <dbReference type="Proteomes" id="UP000295192"/>
    </source>
</evidence>
<name>A0A484B4H9_DRONA</name>